<accession>A0A6G1GVJ5</accession>
<dbReference type="AlphaFoldDB" id="A0A6G1GVJ5"/>
<evidence type="ECO:0000313" key="3">
    <source>
        <dbReference type="Proteomes" id="UP000800041"/>
    </source>
</evidence>
<reference evidence="2" key="1">
    <citation type="journal article" date="2020" name="Stud. Mycol.">
        <title>101 Dothideomycetes genomes: a test case for predicting lifestyles and emergence of pathogens.</title>
        <authorList>
            <person name="Haridas S."/>
            <person name="Albert R."/>
            <person name="Binder M."/>
            <person name="Bloem J."/>
            <person name="Labutti K."/>
            <person name="Salamov A."/>
            <person name="Andreopoulos B."/>
            <person name="Baker S."/>
            <person name="Barry K."/>
            <person name="Bills G."/>
            <person name="Bluhm B."/>
            <person name="Cannon C."/>
            <person name="Castanera R."/>
            <person name="Culley D."/>
            <person name="Daum C."/>
            <person name="Ezra D."/>
            <person name="Gonzalez J."/>
            <person name="Henrissat B."/>
            <person name="Kuo A."/>
            <person name="Liang C."/>
            <person name="Lipzen A."/>
            <person name="Lutzoni F."/>
            <person name="Magnuson J."/>
            <person name="Mondo S."/>
            <person name="Nolan M."/>
            <person name="Ohm R."/>
            <person name="Pangilinan J."/>
            <person name="Park H.-J."/>
            <person name="Ramirez L."/>
            <person name="Alfaro M."/>
            <person name="Sun H."/>
            <person name="Tritt A."/>
            <person name="Yoshinaga Y."/>
            <person name="Zwiers L.-H."/>
            <person name="Turgeon B."/>
            <person name="Goodwin S."/>
            <person name="Spatafora J."/>
            <person name="Crous P."/>
            <person name="Grigoriev I."/>
        </authorList>
    </citation>
    <scope>NUCLEOTIDE SEQUENCE</scope>
    <source>
        <strain evidence="2">CBS 113979</strain>
    </source>
</reference>
<proteinExistence type="predicted"/>
<feature type="chain" id="PRO_5026017950" evidence="1">
    <location>
        <begin position="21"/>
        <end position="190"/>
    </location>
</feature>
<feature type="signal peptide" evidence="1">
    <location>
        <begin position="1"/>
        <end position="20"/>
    </location>
</feature>
<evidence type="ECO:0000256" key="1">
    <source>
        <dbReference type="SAM" id="SignalP"/>
    </source>
</evidence>
<name>A0A6G1GVJ5_9PEZI</name>
<dbReference type="Proteomes" id="UP000800041">
    <property type="component" value="Unassembled WGS sequence"/>
</dbReference>
<keyword evidence="1" id="KW-0732">Signal</keyword>
<evidence type="ECO:0000313" key="2">
    <source>
        <dbReference type="EMBL" id="KAF1984981.1"/>
    </source>
</evidence>
<dbReference type="EMBL" id="ML977164">
    <property type="protein sequence ID" value="KAF1984981.1"/>
    <property type="molecule type" value="Genomic_DNA"/>
</dbReference>
<protein>
    <submittedName>
        <fullName evidence="2">Uncharacterized protein</fullName>
    </submittedName>
</protein>
<sequence length="190" mass="21116">MTTMIIHLFLLVSSPIWLLAAFIQPPTDRYHVGIRSYVWNHTNLDDPLAPNNISASLLLNLFYHPTRSLLKSPRPYLDPVTAQLYASAWNYSSGAFKNLTTTLQWEAPFLNGTSSYPTLLPGPGGGGPPSAMYTALLSDLAPHGYNILAIDRPYEQPFVHYPLCSNPYGGPQLYGLPVVYSFPLHLFHSL</sequence>
<keyword evidence="3" id="KW-1185">Reference proteome</keyword>
<gene>
    <name evidence="2" type="ORF">K402DRAFT_395031</name>
</gene>
<organism evidence="2 3">
    <name type="scientific">Aulographum hederae CBS 113979</name>
    <dbReference type="NCBI Taxonomy" id="1176131"/>
    <lineage>
        <taxon>Eukaryota</taxon>
        <taxon>Fungi</taxon>
        <taxon>Dikarya</taxon>
        <taxon>Ascomycota</taxon>
        <taxon>Pezizomycotina</taxon>
        <taxon>Dothideomycetes</taxon>
        <taxon>Pleosporomycetidae</taxon>
        <taxon>Aulographales</taxon>
        <taxon>Aulographaceae</taxon>
    </lineage>
</organism>
<dbReference type="Gene3D" id="3.40.50.1820">
    <property type="entry name" value="alpha/beta hydrolase"/>
    <property type="match status" value="1"/>
</dbReference>
<dbReference type="InterPro" id="IPR029058">
    <property type="entry name" value="AB_hydrolase_fold"/>
</dbReference>
<dbReference type="OrthoDB" id="2363873at2759"/>